<keyword evidence="3" id="KW-1185">Reference proteome</keyword>
<accession>A0ABN9CFZ7</accession>
<name>A0ABN9CFZ7_9NEOB</name>
<organism evidence="2 3">
    <name type="scientific">Staurois parvus</name>
    <dbReference type="NCBI Taxonomy" id="386267"/>
    <lineage>
        <taxon>Eukaryota</taxon>
        <taxon>Metazoa</taxon>
        <taxon>Chordata</taxon>
        <taxon>Craniata</taxon>
        <taxon>Vertebrata</taxon>
        <taxon>Euteleostomi</taxon>
        <taxon>Amphibia</taxon>
        <taxon>Batrachia</taxon>
        <taxon>Anura</taxon>
        <taxon>Neobatrachia</taxon>
        <taxon>Ranoidea</taxon>
        <taxon>Ranidae</taxon>
        <taxon>Staurois</taxon>
    </lineage>
</organism>
<gene>
    <name evidence="2" type="ORF">SPARVUS_LOCUS5009949</name>
</gene>
<dbReference type="EMBL" id="CATNWA010009948">
    <property type="protein sequence ID" value="CAI9559025.1"/>
    <property type="molecule type" value="Genomic_DNA"/>
</dbReference>
<protein>
    <recommendedName>
        <fullName evidence="1">DUF4939 domain-containing protein</fullName>
    </recommendedName>
</protein>
<proteinExistence type="predicted"/>
<dbReference type="InterPro" id="IPR032549">
    <property type="entry name" value="DUF4939"/>
</dbReference>
<evidence type="ECO:0000313" key="2">
    <source>
        <dbReference type="EMBL" id="CAI9559025.1"/>
    </source>
</evidence>
<dbReference type="Proteomes" id="UP001162483">
    <property type="component" value="Unassembled WGS sequence"/>
</dbReference>
<reference evidence="2" key="1">
    <citation type="submission" date="2023-05" db="EMBL/GenBank/DDBJ databases">
        <authorList>
            <person name="Stuckert A."/>
        </authorList>
    </citation>
    <scope>NUCLEOTIDE SEQUENCE</scope>
</reference>
<sequence length="196" mass="22097">MIKYYLLPASSEPVRTPAPIQAVSSVPPKLPLPEIFGGDTEDCRGFLNIFRLHFRSIPETFSTSSAKVTFLISLLKGKALGWVSPYLEFNNPLLQDAYKFLSSLQTVFDKLGRVSAQYAIDFCTLAAETQWDAGALHAAFRRGLADRIKDELVYKDLHDDLEKFIELCVCLDVKYQESKKGVRRSYGLTSYLGEFI</sequence>
<comment type="caution">
    <text evidence="2">The sequence shown here is derived from an EMBL/GenBank/DDBJ whole genome shotgun (WGS) entry which is preliminary data.</text>
</comment>
<evidence type="ECO:0000259" key="1">
    <source>
        <dbReference type="Pfam" id="PF16297"/>
    </source>
</evidence>
<feature type="domain" description="DUF4939" evidence="1">
    <location>
        <begin position="29"/>
        <end position="108"/>
    </location>
</feature>
<evidence type="ECO:0000313" key="3">
    <source>
        <dbReference type="Proteomes" id="UP001162483"/>
    </source>
</evidence>
<dbReference type="Pfam" id="PF16297">
    <property type="entry name" value="DUF4939"/>
    <property type="match status" value="1"/>
</dbReference>